<dbReference type="PROSITE" id="PS50043">
    <property type="entry name" value="HTH_LUXR_2"/>
    <property type="match status" value="1"/>
</dbReference>
<evidence type="ECO:0000313" key="3">
    <source>
        <dbReference type="Proteomes" id="UP000078070"/>
    </source>
</evidence>
<protein>
    <recommendedName>
        <fullName evidence="1">HTH luxR-type domain-containing protein</fullName>
    </recommendedName>
</protein>
<dbReference type="InterPro" id="IPR000792">
    <property type="entry name" value="Tscrpt_reg_LuxR_C"/>
</dbReference>
<sequence>MRTLTPHLQRAFMINVQLLEAQLTSKVALDSLEHIAAATVLLTMSGRVVQHNSRAEQYLHSLGGSTRQAVLRLPDRHANSQMHTLIEAISQDKSRKQSGIVPFIEKGVQKTALCFPWKSNNEQYDWLGCTACSIVFILSPTEDAPRVEVLKQIFCLSNAEVKVLQRLMGRMQVKETAGCLFVTEATVRFHIRNLLRKTKSRNQTEMISRVLNTVSVRVE</sequence>
<evidence type="ECO:0000313" key="2">
    <source>
        <dbReference type="EMBL" id="ANG63051.1"/>
    </source>
</evidence>
<dbReference type="InterPro" id="IPR016032">
    <property type="entry name" value="Sig_transdc_resp-reg_C-effctor"/>
</dbReference>
<dbReference type="SUPFAM" id="SSF46894">
    <property type="entry name" value="C-terminal effector domain of the bipartite response regulators"/>
    <property type="match status" value="1"/>
</dbReference>
<dbReference type="RefSeq" id="WP_067382284.1">
    <property type="nucleotide sequence ID" value="NZ_CP015839.1"/>
</dbReference>
<dbReference type="EMBL" id="CP015839">
    <property type="protein sequence ID" value="ANG63051.1"/>
    <property type="molecule type" value="Genomic_DNA"/>
</dbReference>
<gene>
    <name evidence="2" type="ORF">A8C75_11585</name>
</gene>
<dbReference type="KEGG" id="mars:A8C75_11585"/>
<dbReference type="InterPro" id="IPR036388">
    <property type="entry name" value="WH-like_DNA-bd_sf"/>
</dbReference>
<accession>A0A1A9EZG1</accession>
<feature type="domain" description="HTH luxR-type" evidence="1">
    <location>
        <begin position="149"/>
        <end position="214"/>
    </location>
</feature>
<dbReference type="GO" id="GO:0006355">
    <property type="term" value="P:regulation of DNA-templated transcription"/>
    <property type="evidence" value="ECO:0007669"/>
    <property type="project" value="InterPro"/>
</dbReference>
<proteinExistence type="predicted"/>
<name>A0A1A9EZG1_9GAMM</name>
<reference evidence="2 3" key="2">
    <citation type="journal article" date="2018" name="Int. J. Syst. Evol. Microbiol.">
        <title>Marinobacterium aestuarii sp. nov., a benzene-degrading marine bacterium isolated from estuary sediment.</title>
        <authorList>
            <person name="Bae S.S."/>
            <person name="Jung J."/>
            <person name="Chung D."/>
            <person name="Baek K."/>
        </authorList>
    </citation>
    <scope>NUCLEOTIDE SEQUENCE [LARGE SCALE GENOMIC DNA]</scope>
    <source>
        <strain evidence="2 3">ST58-10</strain>
    </source>
</reference>
<organism evidence="2 3">
    <name type="scientific">Marinobacterium aestuarii</name>
    <dbReference type="NCBI Taxonomy" id="1821621"/>
    <lineage>
        <taxon>Bacteria</taxon>
        <taxon>Pseudomonadati</taxon>
        <taxon>Pseudomonadota</taxon>
        <taxon>Gammaproteobacteria</taxon>
        <taxon>Oceanospirillales</taxon>
        <taxon>Oceanospirillaceae</taxon>
        <taxon>Marinobacterium</taxon>
    </lineage>
</organism>
<dbReference type="SMART" id="SM00421">
    <property type="entry name" value="HTH_LUXR"/>
    <property type="match status" value="1"/>
</dbReference>
<dbReference type="GO" id="GO:0003677">
    <property type="term" value="F:DNA binding"/>
    <property type="evidence" value="ECO:0007669"/>
    <property type="project" value="InterPro"/>
</dbReference>
<reference evidence="3" key="1">
    <citation type="submission" date="2016-05" db="EMBL/GenBank/DDBJ databases">
        <authorList>
            <person name="Baek K."/>
            <person name="Yang S.-J."/>
        </authorList>
    </citation>
    <scope>NUCLEOTIDE SEQUENCE [LARGE SCALE GENOMIC DNA]</scope>
    <source>
        <strain evidence="3">ST58-10</strain>
    </source>
</reference>
<dbReference type="STRING" id="1821621.A8C75_11585"/>
<dbReference type="Gene3D" id="1.10.10.10">
    <property type="entry name" value="Winged helix-like DNA-binding domain superfamily/Winged helix DNA-binding domain"/>
    <property type="match status" value="1"/>
</dbReference>
<dbReference type="AlphaFoldDB" id="A0A1A9EZG1"/>
<evidence type="ECO:0000259" key="1">
    <source>
        <dbReference type="PROSITE" id="PS50043"/>
    </source>
</evidence>
<dbReference type="Pfam" id="PF00196">
    <property type="entry name" value="GerE"/>
    <property type="match status" value="1"/>
</dbReference>
<dbReference type="Proteomes" id="UP000078070">
    <property type="component" value="Chromosome"/>
</dbReference>
<keyword evidence="3" id="KW-1185">Reference proteome</keyword>